<feature type="domain" description="Sugar-binding" evidence="5">
    <location>
        <begin position="58"/>
        <end position="309"/>
    </location>
</feature>
<dbReference type="PANTHER" id="PTHR34294:SF1">
    <property type="entry name" value="TRANSCRIPTIONAL REGULATOR LSRR"/>
    <property type="match status" value="1"/>
</dbReference>
<dbReference type="Gene3D" id="3.40.50.1360">
    <property type="match status" value="1"/>
</dbReference>
<dbReference type="EMBL" id="CP046640">
    <property type="protein sequence ID" value="QTL96589.1"/>
    <property type="molecule type" value="Genomic_DNA"/>
</dbReference>
<evidence type="ECO:0000313" key="8">
    <source>
        <dbReference type="Proteomes" id="UP000665020"/>
    </source>
</evidence>
<dbReference type="GO" id="GO:0030246">
    <property type="term" value="F:carbohydrate binding"/>
    <property type="evidence" value="ECO:0007669"/>
    <property type="project" value="InterPro"/>
</dbReference>
<evidence type="ECO:0000256" key="2">
    <source>
        <dbReference type="ARBA" id="ARBA00023015"/>
    </source>
</evidence>
<dbReference type="CDD" id="cd06171">
    <property type="entry name" value="Sigma70_r4"/>
    <property type="match status" value="1"/>
</dbReference>
<gene>
    <name evidence="7" type="ORF">GM661_00680</name>
</gene>
<sequence>MNKRRIIDIAKLYYELNKSQKEIAEILNISRATVSRKLKEAREKDIVKFSIDYSYHPNFKIEKEMMRKFNAKEVFVADNLYSENDLIFKDISSQLCAFLEEIILDGETIGVSWGNTMNKIANNFCKFNKKNIKVVELNGAIAQSKYSTSAYSILETFASAFNGEPYYLPSPAIVDNKDIAKSFLSDSNISNNLKIAEQAQVAIFGIGKINKNSVLYKAGYFKPEKYENLINNGAVGDICARYFDINGVLVDKSLNERTLGISLDKLKEKKYSIGIAVGEEKAQPIIGALKKKYVNVLFTDKKTAQKILEIS</sequence>
<keyword evidence="2" id="KW-0805">Transcription regulation</keyword>
<dbReference type="Pfam" id="PF04198">
    <property type="entry name" value="Sugar-bind"/>
    <property type="match status" value="1"/>
</dbReference>
<evidence type="ECO:0000259" key="5">
    <source>
        <dbReference type="Pfam" id="PF04198"/>
    </source>
</evidence>
<dbReference type="GO" id="GO:0006352">
    <property type="term" value="P:DNA-templated transcription initiation"/>
    <property type="evidence" value="ECO:0007669"/>
    <property type="project" value="InterPro"/>
</dbReference>
<organism evidence="7 8">
    <name type="scientific">Iocasia fonsfrigidae</name>
    <dbReference type="NCBI Taxonomy" id="2682810"/>
    <lineage>
        <taxon>Bacteria</taxon>
        <taxon>Bacillati</taxon>
        <taxon>Bacillota</taxon>
        <taxon>Clostridia</taxon>
        <taxon>Halanaerobiales</taxon>
        <taxon>Halanaerobiaceae</taxon>
        <taxon>Iocasia</taxon>
    </lineage>
</organism>
<dbReference type="Proteomes" id="UP000665020">
    <property type="component" value="Chromosome"/>
</dbReference>
<keyword evidence="8" id="KW-1185">Reference proteome</keyword>
<dbReference type="GO" id="GO:0003677">
    <property type="term" value="F:DNA binding"/>
    <property type="evidence" value="ECO:0007669"/>
    <property type="project" value="UniProtKB-KW"/>
</dbReference>
<dbReference type="InterPro" id="IPR013324">
    <property type="entry name" value="RNA_pol_sigma_r3/r4-like"/>
</dbReference>
<dbReference type="GO" id="GO:0016987">
    <property type="term" value="F:sigma factor activity"/>
    <property type="evidence" value="ECO:0007669"/>
    <property type="project" value="InterPro"/>
</dbReference>
<dbReference type="AlphaFoldDB" id="A0A8A7KB70"/>
<dbReference type="PANTHER" id="PTHR34294">
    <property type="entry name" value="TRANSCRIPTIONAL REGULATOR-RELATED"/>
    <property type="match status" value="1"/>
</dbReference>
<proteinExistence type="inferred from homology"/>
<evidence type="ECO:0000256" key="1">
    <source>
        <dbReference type="ARBA" id="ARBA00010466"/>
    </source>
</evidence>
<keyword evidence="3" id="KW-0238">DNA-binding</keyword>
<evidence type="ECO:0000259" key="6">
    <source>
        <dbReference type="Pfam" id="PF08281"/>
    </source>
</evidence>
<dbReference type="Pfam" id="PF08281">
    <property type="entry name" value="Sigma70_r4_2"/>
    <property type="match status" value="1"/>
</dbReference>
<evidence type="ECO:0000256" key="3">
    <source>
        <dbReference type="ARBA" id="ARBA00023125"/>
    </source>
</evidence>
<dbReference type="KEGG" id="ifn:GM661_00680"/>
<dbReference type="InterPro" id="IPR051054">
    <property type="entry name" value="SorC_transcr_regulators"/>
</dbReference>
<dbReference type="InterPro" id="IPR007324">
    <property type="entry name" value="Sugar-bd_dom_put"/>
</dbReference>
<reference evidence="7" key="1">
    <citation type="submission" date="2019-12" db="EMBL/GenBank/DDBJ databases">
        <authorList>
            <person name="zhang j."/>
            <person name="sun C.M."/>
        </authorList>
    </citation>
    <scope>NUCLEOTIDE SEQUENCE</scope>
    <source>
        <strain evidence="7">NS-1</strain>
    </source>
</reference>
<keyword evidence="4" id="KW-0804">Transcription</keyword>
<comment type="similarity">
    <text evidence="1">Belongs to the SorC transcriptional regulatory family.</text>
</comment>
<dbReference type="SUPFAM" id="SSF88659">
    <property type="entry name" value="Sigma3 and sigma4 domains of RNA polymerase sigma factors"/>
    <property type="match status" value="1"/>
</dbReference>
<dbReference type="InterPro" id="IPR037171">
    <property type="entry name" value="NagB/RpiA_transferase-like"/>
</dbReference>
<dbReference type="Gene3D" id="1.10.10.60">
    <property type="entry name" value="Homeodomain-like"/>
    <property type="match status" value="1"/>
</dbReference>
<dbReference type="InterPro" id="IPR013249">
    <property type="entry name" value="RNA_pol_sigma70_r4_t2"/>
</dbReference>
<dbReference type="RefSeq" id="WP_230868306.1">
    <property type="nucleotide sequence ID" value="NZ_CP046640.1"/>
</dbReference>
<evidence type="ECO:0000313" key="7">
    <source>
        <dbReference type="EMBL" id="QTL96589.1"/>
    </source>
</evidence>
<protein>
    <submittedName>
        <fullName evidence="7">Winged helix-turn-helix transcriptional regulator</fullName>
    </submittedName>
</protein>
<accession>A0A8A7KB70</accession>
<dbReference type="SUPFAM" id="SSF100950">
    <property type="entry name" value="NagB/RpiA/CoA transferase-like"/>
    <property type="match status" value="1"/>
</dbReference>
<evidence type="ECO:0000256" key="4">
    <source>
        <dbReference type="ARBA" id="ARBA00023163"/>
    </source>
</evidence>
<name>A0A8A7KB70_9FIRM</name>
<feature type="domain" description="RNA polymerase sigma factor 70 region 4 type 2" evidence="6">
    <location>
        <begin position="12"/>
        <end position="44"/>
    </location>
</feature>